<feature type="active site" description="Proton acceptor" evidence="5">
    <location>
        <position position="184"/>
    </location>
</feature>
<protein>
    <recommendedName>
        <fullName evidence="5">Isochorismate synthase MenF</fullName>
        <ecNumber evidence="5">5.4.4.2</ecNumber>
    </recommendedName>
    <alternativeName>
        <fullName evidence="5">Isochorismate mutase</fullName>
    </alternativeName>
</protein>
<dbReference type="HAMAP" id="MF_01935">
    <property type="entry name" value="MenF"/>
    <property type="match status" value="1"/>
</dbReference>
<evidence type="ECO:0000259" key="6">
    <source>
        <dbReference type="Pfam" id="PF00425"/>
    </source>
</evidence>
<dbReference type="InterPro" id="IPR044250">
    <property type="entry name" value="MenF-like"/>
</dbReference>
<dbReference type="EC" id="5.4.4.2" evidence="5"/>
<sequence length="434" mass="49235">MAHLENYVNELIAKIEPTTPAKTRLEVALPALKFHPVDWLSSQVIYPQFYWQSRSGVEEVIALGQVATFIELAPAYLVLQPSQRIWGGRAFEYDSPQRNRCLKSFYFMPQIELIRRENQWFLSVNVANDPTLTIHALRQLKFDFKPLKTLSTHVQSLEHTPNKVQWHSTVEKALDDIKQTELQKVVLARETNVKLADDISAYQLLKTSLINNPYSYHFLLSVDANQQFIGASPECLYRRNGLDIETEALAGTIGRGDSASQDMELAHWLMNDEKNLNENQLVVDDIAQRLAPYCQKVTIAQEAKLLKLRRVQHLRRHIEARLNADVPKFVILDALQPTAAVAGLPRQLAMQFIADNEHFFRGWYSGSVGYISQQHAEFSVAIRSAIFIAGKVKLFTGAGIVTGSNPEHEWHELDKKMSTLLSLMVESSSLEVAS</sequence>
<evidence type="ECO:0000256" key="1">
    <source>
        <dbReference type="ARBA" id="ARBA00000799"/>
    </source>
</evidence>
<keyword evidence="8" id="KW-1185">Reference proteome</keyword>
<dbReference type="RefSeq" id="WP_205158209.1">
    <property type="nucleotide sequence ID" value="NZ_JAFEUM010000003.1"/>
</dbReference>
<keyword evidence="5" id="KW-0474">Menaquinone biosynthesis</keyword>
<evidence type="ECO:0000256" key="5">
    <source>
        <dbReference type="HAMAP-Rule" id="MF_01935"/>
    </source>
</evidence>
<dbReference type="Gene3D" id="3.60.120.10">
    <property type="entry name" value="Anthranilate synthase"/>
    <property type="match status" value="1"/>
</dbReference>
<comment type="similarity">
    <text evidence="2 5">Belongs to the isochorismate synthase family.</text>
</comment>
<comment type="pathway">
    <text evidence="5">Quinol/quinone metabolism; menaquinone biosynthesis.</text>
</comment>
<name>A0ABS2HL95_9VIBR</name>
<dbReference type="GO" id="GO:0008909">
    <property type="term" value="F:isochorismate synthase activity"/>
    <property type="evidence" value="ECO:0007669"/>
    <property type="project" value="UniProtKB-EC"/>
</dbReference>
<keyword evidence="4 5" id="KW-0413">Isomerase</keyword>
<dbReference type="Proteomes" id="UP000809621">
    <property type="component" value="Unassembled WGS sequence"/>
</dbReference>
<comment type="cofactor">
    <cofactor evidence="5">
        <name>Mg(2+)</name>
        <dbReference type="ChEBI" id="CHEBI:18420"/>
    </cofactor>
</comment>
<evidence type="ECO:0000313" key="7">
    <source>
        <dbReference type="EMBL" id="MBM7036642.1"/>
    </source>
</evidence>
<keyword evidence="5" id="KW-0479">Metal-binding</keyword>
<dbReference type="SUPFAM" id="SSF56322">
    <property type="entry name" value="ADC synthase"/>
    <property type="match status" value="1"/>
</dbReference>
<dbReference type="NCBIfam" id="TIGR00543">
    <property type="entry name" value="isochor_syn"/>
    <property type="match status" value="1"/>
</dbReference>
<dbReference type="InterPro" id="IPR005801">
    <property type="entry name" value="ADC_synthase"/>
</dbReference>
<organism evidence="7 8">
    <name type="scientific">Vibrio ulleungensis</name>
    <dbReference type="NCBI Taxonomy" id="2807619"/>
    <lineage>
        <taxon>Bacteria</taxon>
        <taxon>Pseudomonadati</taxon>
        <taxon>Pseudomonadota</taxon>
        <taxon>Gammaproteobacteria</taxon>
        <taxon>Vibrionales</taxon>
        <taxon>Vibrionaceae</taxon>
        <taxon>Vibrio</taxon>
    </lineage>
</organism>
<evidence type="ECO:0000313" key="8">
    <source>
        <dbReference type="Proteomes" id="UP000809621"/>
    </source>
</evidence>
<dbReference type="InterPro" id="IPR034681">
    <property type="entry name" value="MenF"/>
</dbReference>
<dbReference type="EMBL" id="JAFEUM010000003">
    <property type="protein sequence ID" value="MBM7036642.1"/>
    <property type="molecule type" value="Genomic_DNA"/>
</dbReference>
<proteinExistence type="inferred from homology"/>
<comment type="caution">
    <text evidence="7">The sequence shown here is derived from an EMBL/GenBank/DDBJ whole genome shotgun (WGS) entry which is preliminary data.</text>
</comment>
<dbReference type="PANTHER" id="PTHR47253:SF4">
    <property type="entry name" value="ISOCHORISMATE SYNTHASE 2, CHLOROPLASTIC"/>
    <property type="match status" value="1"/>
</dbReference>
<comment type="pathway">
    <text evidence="5">Quinol/quinone metabolism; 1,4-dihydroxy-2-naphthoate biosynthesis; 1,4-dihydroxy-2-naphthoate from chorismate: step 1/7.</text>
</comment>
<comment type="function">
    <text evidence="5">Catalyzes the conversion of chorismate to isochorismate.</text>
</comment>
<feature type="domain" description="Chorismate-utilising enzyme C-terminal" evidence="6">
    <location>
        <begin position="164"/>
        <end position="416"/>
    </location>
</feature>
<reference evidence="7 8" key="1">
    <citation type="submission" date="2021-02" db="EMBL/GenBank/DDBJ databases">
        <authorList>
            <person name="Park J.-S."/>
        </authorList>
    </citation>
    <scope>NUCLEOTIDE SEQUENCE [LARGE SCALE GENOMIC DNA]</scope>
    <source>
        <strain evidence="7 8">188UL20-2</strain>
    </source>
</reference>
<feature type="binding site" evidence="5">
    <location>
        <position position="412"/>
    </location>
    <ligand>
        <name>Mg(2+)</name>
        <dbReference type="ChEBI" id="CHEBI:18420"/>
    </ligand>
</feature>
<evidence type="ECO:0000256" key="4">
    <source>
        <dbReference type="ARBA" id="ARBA00023235"/>
    </source>
</evidence>
<accession>A0ABS2HL95</accession>
<evidence type="ECO:0000256" key="3">
    <source>
        <dbReference type="ARBA" id="ARBA00022842"/>
    </source>
</evidence>
<keyword evidence="3 5" id="KW-0460">Magnesium</keyword>
<feature type="binding site" evidence="5">
    <location>
        <position position="278"/>
    </location>
    <ligand>
        <name>Mg(2+)</name>
        <dbReference type="ChEBI" id="CHEBI:18420"/>
    </ligand>
</feature>
<dbReference type="Pfam" id="PF00425">
    <property type="entry name" value="Chorismate_bind"/>
    <property type="match status" value="1"/>
</dbReference>
<gene>
    <name evidence="5" type="primary">menF</name>
    <name evidence="7" type="ORF">JQC93_09505</name>
</gene>
<dbReference type="InterPro" id="IPR004561">
    <property type="entry name" value="IsoChor_synthase"/>
</dbReference>
<feature type="active site" description="Proton donor" evidence="5">
    <location>
        <position position="234"/>
    </location>
</feature>
<evidence type="ECO:0000256" key="2">
    <source>
        <dbReference type="ARBA" id="ARBA00005297"/>
    </source>
</evidence>
<dbReference type="PANTHER" id="PTHR47253">
    <property type="match status" value="1"/>
</dbReference>
<comment type="catalytic activity">
    <reaction evidence="1 5">
        <text>chorismate = isochorismate</text>
        <dbReference type="Rhea" id="RHEA:18985"/>
        <dbReference type="ChEBI" id="CHEBI:29748"/>
        <dbReference type="ChEBI" id="CHEBI:29780"/>
        <dbReference type="EC" id="5.4.4.2"/>
    </reaction>
</comment>
<dbReference type="InterPro" id="IPR015890">
    <property type="entry name" value="Chorismate_C"/>
</dbReference>